<protein>
    <recommendedName>
        <fullName evidence="8">Peptidase S8/S53 domain-containing protein</fullName>
    </recommendedName>
</protein>
<feature type="domain" description="Peptidase S8/S53" evidence="8">
    <location>
        <begin position="56"/>
        <end position="307"/>
    </location>
</feature>
<keyword evidence="7" id="KW-0472">Membrane</keyword>
<comment type="similarity">
    <text evidence="1 5">Belongs to the peptidase S8 family.</text>
</comment>
<dbReference type="EMBL" id="BOMB01000024">
    <property type="protein sequence ID" value="GID13548.1"/>
    <property type="molecule type" value="Genomic_DNA"/>
</dbReference>
<sequence length="414" mass="41936">MIAATLSVLAIGSVAVTSARPADAEERCVAPGKTYKPLPWAQMTLDPQRVWPFATGRGQTVAVVDTGIDGNQPQLSGRVLTGTNVGDGKSAGNKDCAGHGTQVAGVIAAKSSAGVGFRGIAPDARLLPVALTAANQVPDSNVDPKLLAKGITWAVGHGATIVTVPYATYTDDAGLKSAVAAAHRHGVLVVAATGDLGTEQNPVPYPAAYPGVLAVGTLAADGTVSENSGSGEFVGLVAPGASVVTTQAGSGMVLVDGSAFAAGFASAVAALAWSHKPDLSVDELVHRLEATAAPGGEAAPGRHYGWGIADPYQAVVGRTADGPGRALPSAPAKHIDKAAQMRAHAWATSTNLALIGTGSGIAAALLIIAAMVYLPRGRRRRWRAGRTAGPYDDPEADMPSVPVHLFKEPEADRS</sequence>
<dbReference type="Pfam" id="PF00082">
    <property type="entry name" value="Peptidase_S8"/>
    <property type="match status" value="1"/>
</dbReference>
<dbReference type="PROSITE" id="PS51892">
    <property type="entry name" value="SUBTILASE"/>
    <property type="match status" value="1"/>
</dbReference>
<feature type="transmembrane region" description="Helical" evidence="7">
    <location>
        <begin position="352"/>
        <end position="374"/>
    </location>
</feature>
<comment type="caution">
    <text evidence="5">Lacks conserved residue(s) required for the propagation of feature annotation.</text>
</comment>
<gene>
    <name evidence="9" type="ORF">Aru02nite_44370</name>
</gene>
<dbReference type="Gene3D" id="3.40.50.200">
    <property type="entry name" value="Peptidase S8/S53 domain"/>
    <property type="match status" value="1"/>
</dbReference>
<dbReference type="InterPro" id="IPR050131">
    <property type="entry name" value="Peptidase_S8_subtilisin-like"/>
</dbReference>
<evidence type="ECO:0000313" key="10">
    <source>
        <dbReference type="Proteomes" id="UP000612808"/>
    </source>
</evidence>
<reference evidence="9" key="1">
    <citation type="submission" date="2021-01" db="EMBL/GenBank/DDBJ databases">
        <title>Whole genome shotgun sequence of Actinocatenispora rupis NBRC 107355.</title>
        <authorList>
            <person name="Komaki H."/>
            <person name="Tamura T."/>
        </authorList>
    </citation>
    <scope>NUCLEOTIDE SEQUENCE</scope>
    <source>
        <strain evidence="9">NBRC 107355</strain>
    </source>
</reference>
<dbReference type="PROSITE" id="PS00137">
    <property type="entry name" value="SUBTILASE_HIS"/>
    <property type="match status" value="1"/>
</dbReference>
<name>A0A8J3JET5_9ACTN</name>
<evidence type="ECO:0000256" key="5">
    <source>
        <dbReference type="PROSITE-ProRule" id="PRU01240"/>
    </source>
</evidence>
<dbReference type="PANTHER" id="PTHR43806:SF11">
    <property type="entry name" value="CEREVISIN-RELATED"/>
    <property type="match status" value="1"/>
</dbReference>
<evidence type="ECO:0000313" key="9">
    <source>
        <dbReference type="EMBL" id="GID13548.1"/>
    </source>
</evidence>
<keyword evidence="10" id="KW-1185">Reference proteome</keyword>
<feature type="compositionally biased region" description="Basic and acidic residues" evidence="6">
    <location>
        <begin position="405"/>
        <end position="414"/>
    </location>
</feature>
<evidence type="ECO:0000256" key="2">
    <source>
        <dbReference type="ARBA" id="ARBA00022670"/>
    </source>
</evidence>
<evidence type="ECO:0000256" key="6">
    <source>
        <dbReference type="SAM" id="MobiDB-lite"/>
    </source>
</evidence>
<organism evidence="9 10">
    <name type="scientific">Actinocatenispora rupis</name>
    <dbReference type="NCBI Taxonomy" id="519421"/>
    <lineage>
        <taxon>Bacteria</taxon>
        <taxon>Bacillati</taxon>
        <taxon>Actinomycetota</taxon>
        <taxon>Actinomycetes</taxon>
        <taxon>Micromonosporales</taxon>
        <taxon>Micromonosporaceae</taxon>
        <taxon>Actinocatenispora</taxon>
    </lineage>
</organism>
<dbReference type="Proteomes" id="UP000612808">
    <property type="component" value="Unassembled WGS sequence"/>
</dbReference>
<evidence type="ECO:0000256" key="1">
    <source>
        <dbReference type="ARBA" id="ARBA00011073"/>
    </source>
</evidence>
<feature type="region of interest" description="Disordered" evidence="6">
    <location>
        <begin position="385"/>
        <end position="414"/>
    </location>
</feature>
<keyword evidence="7" id="KW-1133">Transmembrane helix</keyword>
<evidence type="ECO:0000256" key="4">
    <source>
        <dbReference type="ARBA" id="ARBA00022825"/>
    </source>
</evidence>
<evidence type="ECO:0000256" key="3">
    <source>
        <dbReference type="ARBA" id="ARBA00022801"/>
    </source>
</evidence>
<dbReference type="PROSITE" id="PS00136">
    <property type="entry name" value="SUBTILASE_ASP"/>
    <property type="match status" value="1"/>
</dbReference>
<dbReference type="GO" id="GO:0006508">
    <property type="term" value="P:proteolysis"/>
    <property type="evidence" value="ECO:0007669"/>
    <property type="project" value="UniProtKB-KW"/>
</dbReference>
<dbReference type="InterPro" id="IPR022398">
    <property type="entry name" value="Peptidase_S8_His-AS"/>
</dbReference>
<comment type="caution">
    <text evidence="9">The sequence shown here is derived from an EMBL/GenBank/DDBJ whole genome shotgun (WGS) entry which is preliminary data.</text>
</comment>
<keyword evidence="2" id="KW-0645">Protease</keyword>
<dbReference type="AlphaFoldDB" id="A0A8J3JET5"/>
<dbReference type="InterPro" id="IPR023827">
    <property type="entry name" value="Peptidase_S8_Asp-AS"/>
</dbReference>
<keyword evidence="3" id="KW-0378">Hydrolase</keyword>
<dbReference type="PRINTS" id="PR00723">
    <property type="entry name" value="SUBTILISIN"/>
</dbReference>
<dbReference type="SUPFAM" id="SSF52743">
    <property type="entry name" value="Subtilisin-like"/>
    <property type="match status" value="1"/>
</dbReference>
<dbReference type="InterPro" id="IPR000209">
    <property type="entry name" value="Peptidase_S8/S53_dom"/>
</dbReference>
<dbReference type="GO" id="GO:0004252">
    <property type="term" value="F:serine-type endopeptidase activity"/>
    <property type="evidence" value="ECO:0007669"/>
    <property type="project" value="InterPro"/>
</dbReference>
<proteinExistence type="inferred from homology"/>
<dbReference type="InterPro" id="IPR036852">
    <property type="entry name" value="Peptidase_S8/S53_dom_sf"/>
</dbReference>
<keyword evidence="4" id="KW-0720">Serine protease</keyword>
<dbReference type="InterPro" id="IPR015500">
    <property type="entry name" value="Peptidase_S8_subtilisin-rel"/>
</dbReference>
<dbReference type="PANTHER" id="PTHR43806">
    <property type="entry name" value="PEPTIDASE S8"/>
    <property type="match status" value="1"/>
</dbReference>
<keyword evidence="7" id="KW-0812">Transmembrane</keyword>
<accession>A0A8J3JET5</accession>
<evidence type="ECO:0000259" key="8">
    <source>
        <dbReference type="Pfam" id="PF00082"/>
    </source>
</evidence>
<evidence type="ECO:0000256" key="7">
    <source>
        <dbReference type="SAM" id="Phobius"/>
    </source>
</evidence>